<name>A0A2T7CXP1_9POAL</name>
<gene>
    <name evidence="2" type="ORF">GQ55_7G217700</name>
</gene>
<evidence type="ECO:0000313" key="2">
    <source>
        <dbReference type="EMBL" id="PUZ48091.1"/>
    </source>
</evidence>
<evidence type="ECO:0000256" key="1">
    <source>
        <dbReference type="SAM" id="MobiDB-lite"/>
    </source>
</evidence>
<dbReference type="Proteomes" id="UP000244336">
    <property type="component" value="Chromosome 7"/>
</dbReference>
<organism evidence="2 3">
    <name type="scientific">Panicum hallii var. hallii</name>
    <dbReference type="NCBI Taxonomy" id="1504633"/>
    <lineage>
        <taxon>Eukaryota</taxon>
        <taxon>Viridiplantae</taxon>
        <taxon>Streptophyta</taxon>
        <taxon>Embryophyta</taxon>
        <taxon>Tracheophyta</taxon>
        <taxon>Spermatophyta</taxon>
        <taxon>Magnoliopsida</taxon>
        <taxon>Liliopsida</taxon>
        <taxon>Poales</taxon>
        <taxon>Poaceae</taxon>
        <taxon>PACMAD clade</taxon>
        <taxon>Panicoideae</taxon>
        <taxon>Panicodae</taxon>
        <taxon>Paniceae</taxon>
        <taxon>Panicinae</taxon>
        <taxon>Panicum</taxon>
        <taxon>Panicum sect. Panicum</taxon>
    </lineage>
</organism>
<sequence>MVRRVAAPIGFSVHRQAKTRTGATSDETSYRLWRQLPRVPTVSPPSIRARGDGGGENGWETRSVGKARAINAAGRRARRPSR</sequence>
<feature type="region of interest" description="Disordered" evidence="1">
    <location>
        <begin position="40"/>
        <end position="82"/>
    </location>
</feature>
<evidence type="ECO:0000313" key="3">
    <source>
        <dbReference type="Proteomes" id="UP000244336"/>
    </source>
</evidence>
<proteinExistence type="predicted"/>
<dbReference type="EMBL" id="CM009755">
    <property type="protein sequence ID" value="PUZ48091.1"/>
    <property type="molecule type" value="Genomic_DNA"/>
</dbReference>
<dbReference type="AlphaFoldDB" id="A0A2T7CXP1"/>
<keyword evidence="3" id="KW-1185">Reference proteome</keyword>
<dbReference type="Gramene" id="PUZ48091">
    <property type="protein sequence ID" value="PUZ48091"/>
    <property type="gene ID" value="GQ55_7G217700"/>
</dbReference>
<protein>
    <submittedName>
        <fullName evidence="2">Uncharacterized protein</fullName>
    </submittedName>
</protein>
<reference evidence="2 3" key="1">
    <citation type="submission" date="2018-04" db="EMBL/GenBank/DDBJ databases">
        <title>WGS assembly of Panicum hallii var. hallii HAL2.</title>
        <authorList>
            <person name="Lovell J."/>
            <person name="Jenkins J."/>
            <person name="Lowry D."/>
            <person name="Mamidi S."/>
            <person name="Sreedasyam A."/>
            <person name="Weng X."/>
            <person name="Barry K."/>
            <person name="Bonette J."/>
            <person name="Campitelli B."/>
            <person name="Daum C."/>
            <person name="Gordon S."/>
            <person name="Gould B."/>
            <person name="Lipzen A."/>
            <person name="MacQueen A."/>
            <person name="Palacio-Mejia J."/>
            <person name="Plott C."/>
            <person name="Shakirov E."/>
            <person name="Shu S."/>
            <person name="Yoshinaga Y."/>
            <person name="Zane M."/>
            <person name="Rokhsar D."/>
            <person name="Grimwood J."/>
            <person name="Schmutz J."/>
            <person name="Juenger T."/>
        </authorList>
    </citation>
    <scope>NUCLEOTIDE SEQUENCE [LARGE SCALE GENOMIC DNA]</scope>
    <source>
        <strain evidence="3">cv. HAL2</strain>
    </source>
</reference>
<accession>A0A2T7CXP1</accession>